<evidence type="ECO:0000313" key="6">
    <source>
        <dbReference type="EMBL" id="VFR95480.1"/>
    </source>
</evidence>
<dbReference type="Gene3D" id="1.10.10.880">
    <property type="entry name" value="Anti sigma-E protein RseA, N-terminal domain"/>
    <property type="match status" value="1"/>
</dbReference>
<reference evidence="3" key="1">
    <citation type="submission" date="2019-03" db="EMBL/GenBank/DDBJ databases">
        <authorList>
            <person name="Danneels B."/>
        </authorList>
    </citation>
    <scope>NUCLEOTIDE SEQUENCE</scope>
</reference>
<protein>
    <submittedName>
        <fullName evidence="3">Sigma factor RpoE negative regulatory protein RseA</fullName>
    </submittedName>
</protein>
<feature type="domain" description="Anti sigma-E protein RseA N-terminal" evidence="2">
    <location>
        <begin position="19"/>
        <end position="84"/>
    </location>
</feature>
<proteinExistence type="predicted"/>
<evidence type="ECO:0000313" key="5">
    <source>
        <dbReference type="EMBL" id="VFR83004.1"/>
    </source>
</evidence>
<dbReference type="EMBL" id="CAADIP010000059">
    <property type="protein sequence ID" value="VFR98240.1"/>
    <property type="molecule type" value="Genomic_DNA"/>
</dbReference>
<evidence type="ECO:0000313" key="4">
    <source>
        <dbReference type="EMBL" id="VFR56614.1"/>
    </source>
</evidence>
<dbReference type="PANTHER" id="PTHR38104">
    <property type="match status" value="1"/>
</dbReference>
<evidence type="ECO:0000256" key="1">
    <source>
        <dbReference type="SAM" id="Phobius"/>
    </source>
</evidence>
<keyword evidence="1" id="KW-0472">Membrane</keyword>
<keyword evidence="1" id="KW-1133">Transmembrane helix</keyword>
<evidence type="ECO:0000313" key="7">
    <source>
        <dbReference type="EMBL" id="VFR98240.1"/>
    </source>
</evidence>
<feature type="transmembrane region" description="Helical" evidence="1">
    <location>
        <begin position="94"/>
        <end position="112"/>
    </location>
</feature>
<dbReference type="SUPFAM" id="SSF89069">
    <property type="entry name" value="N-terminal, cytoplasmic domain of anti-sigmaE factor RseA"/>
    <property type="match status" value="1"/>
</dbReference>
<dbReference type="EMBL" id="CAADII010000066">
    <property type="protein sequence ID" value="VFR56614.1"/>
    <property type="molecule type" value="Genomic_DNA"/>
</dbReference>
<keyword evidence="1" id="KW-0812">Transmembrane</keyword>
<dbReference type="PANTHER" id="PTHR38104:SF1">
    <property type="entry name" value="ANTI-SIGMA-E FACTOR RSEA"/>
    <property type="match status" value="1"/>
</dbReference>
<evidence type="ECO:0000259" key="2">
    <source>
        <dbReference type="Pfam" id="PF03872"/>
    </source>
</evidence>
<evidence type="ECO:0000313" key="3">
    <source>
        <dbReference type="EMBL" id="VFR28403.1"/>
    </source>
</evidence>
<name>A0A484PR60_9ZZZZ</name>
<dbReference type="EMBL" id="CAADIO010000045">
    <property type="protein sequence ID" value="VFR95480.1"/>
    <property type="molecule type" value="Genomic_DNA"/>
</dbReference>
<accession>A0A484PR60</accession>
<gene>
    <name evidence="3" type="ORF">AMP9_1335</name>
    <name evidence="4" type="ORF">BRI6_1513</name>
    <name evidence="5" type="ORF">BRI9_1568</name>
    <name evidence="7" type="ORF">IVO3_1565</name>
    <name evidence="6" type="ORF">RAN3_1313</name>
    <name evidence="8" type="ORF">RAN7_1505</name>
</gene>
<sequence length="168" mass="17979">MQTATRQPIESSSNTHWGETLSAYLDGERVDNWPVDLDTPAGRQTWDTYHLIGDVLRNPELAIQPSQAFSTRLSRAIEDEMPIVAAPRRKHLRVGLSGLAVAAAVASVVWVAQPYLSQEPPGSVQVLAEATPGAGASSPALGAYLEAHREVAGPSAVRQVSFEPGAMR</sequence>
<dbReference type="Pfam" id="PF03872">
    <property type="entry name" value="RseA_N"/>
    <property type="match status" value="1"/>
</dbReference>
<dbReference type="InterPro" id="IPR005572">
    <property type="entry name" value="Anti-sigma_E_RseA_N"/>
</dbReference>
<dbReference type="InterPro" id="IPR036147">
    <property type="entry name" value="Anti-sigma_E_RseA_N_sf"/>
</dbReference>
<dbReference type="CDD" id="cd16328">
    <property type="entry name" value="RseA_N"/>
    <property type="match status" value="1"/>
</dbReference>
<dbReference type="AlphaFoldDB" id="A0A484PR60"/>
<dbReference type="EMBL" id="CAADIK010000055">
    <property type="protein sequence ID" value="VFR83004.1"/>
    <property type="molecule type" value="Genomic_DNA"/>
</dbReference>
<organism evidence="3">
    <name type="scientific">plant metagenome</name>
    <dbReference type="NCBI Taxonomy" id="1297885"/>
    <lineage>
        <taxon>unclassified sequences</taxon>
        <taxon>metagenomes</taxon>
        <taxon>organismal metagenomes</taxon>
    </lineage>
</organism>
<dbReference type="EMBL" id="CAADIZ010000077">
    <property type="protein sequence ID" value="VFS35989.1"/>
    <property type="molecule type" value="Genomic_DNA"/>
</dbReference>
<dbReference type="EMBL" id="CAADHY010000024">
    <property type="protein sequence ID" value="VFR28403.1"/>
    <property type="molecule type" value="Genomic_DNA"/>
</dbReference>
<dbReference type="GO" id="GO:0016989">
    <property type="term" value="F:sigma factor antagonist activity"/>
    <property type="evidence" value="ECO:0007669"/>
    <property type="project" value="InterPro"/>
</dbReference>
<dbReference type="InterPro" id="IPR052383">
    <property type="entry name" value="Anti-sigma-E_RseA-like"/>
</dbReference>
<evidence type="ECO:0000313" key="8">
    <source>
        <dbReference type="EMBL" id="VFS35989.1"/>
    </source>
</evidence>